<accession>A0A2N9JKN1</accession>
<evidence type="ECO:0000256" key="1">
    <source>
        <dbReference type="SAM" id="SignalP"/>
    </source>
</evidence>
<keyword evidence="3" id="KW-1185">Reference proteome</keyword>
<name>A0A2N9JKN1_9ACTN</name>
<dbReference type="Pfam" id="PF03995">
    <property type="entry name" value="Inhibitor_I36"/>
    <property type="match status" value="1"/>
</dbReference>
<organism evidence="2 3">
    <name type="scientific">Micropruina glycogenica</name>
    <dbReference type="NCBI Taxonomy" id="75385"/>
    <lineage>
        <taxon>Bacteria</taxon>
        <taxon>Bacillati</taxon>
        <taxon>Actinomycetota</taxon>
        <taxon>Actinomycetes</taxon>
        <taxon>Propionibacteriales</taxon>
        <taxon>Nocardioidaceae</taxon>
        <taxon>Micropruina</taxon>
    </lineage>
</organism>
<proteinExistence type="predicted"/>
<reference evidence="2 3" key="1">
    <citation type="submission" date="2018-02" db="EMBL/GenBank/DDBJ databases">
        <authorList>
            <person name="Cohen D.B."/>
            <person name="Kent A.D."/>
        </authorList>
    </citation>
    <scope>NUCLEOTIDE SEQUENCE [LARGE SCALE GENOMIC DNA]</scope>
    <source>
        <strain evidence="2">1</strain>
    </source>
</reference>
<dbReference type="KEGG" id="mgg:MPLG2_2987"/>
<feature type="signal peptide" evidence="1">
    <location>
        <begin position="1"/>
        <end position="28"/>
    </location>
</feature>
<sequence>MKVKNWIIAWGGGLMLAATCASVQVAQADNLASCDNGNGCLFADSNYFTLVGEKAGGTGPFNVPWSQNDWASSYANKSTSVMTVYTDTNSGGTCGSRGAKTKANFYSPFQDSISSWSMRAGGC</sequence>
<evidence type="ECO:0000313" key="3">
    <source>
        <dbReference type="Proteomes" id="UP000238164"/>
    </source>
</evidence>
<feature type="chain" id="PRO_5014621251" description="Peptidase inhibitor family I36" evidence="1">
    <location>
        <begin position="29"/>
        <end position="123"/>
    </location>
</feature>
<dbReference type="AlphaFoldDB" id="A0A2N9JKN1"/>
<dbReference type="EMBL" id="LT985188">
    <property type="protein sequence ID" value="SPD88017.1"/>
    <property type="molecule type" value="Genomic_DNA"/>
</dbReference>
<evidence type="ECO:0000313" key="2">
    <source>
        <dbReference type="EMBL" id="SPD88017.1"/>
    </source>
</evidence>
<evidence type="ECO:0008006" key="4">
    <source>
        <dbReference type="Google" id="ProtNLM"/>
    </source>
</evidence>
<dbReference type="RefSeq" id="WP_158681222.1">
    <property type="nucleotide sequence ID" value="NZ_LT985188.1"/>
</dbReference>
<keyword evidence="1" id="KW-0732">Signal</keyword>
<dbReference type="Proteomes" id="UP000238164">
    <property type="component" value="Chromosome 1"/>
</dbReference>
<protein>
    <recommendedName>
        <fullName evidence="4">Peptidase inhibitor family I36</fullName>
    </recommendedName>
</protein>
<gene>
    <name evidence="2" type="ORF">MPLG2_2987</name>
</gene>